<accession>A0A821TRY1</accession>
<evidence type="ECO:0000313" key="8">
    <source>
        <dbReference type="EMBL" id="CAF4878744.1"/>
    </source>
</evidence>
<organism evidence="8 9">
    <name type="scientific">Pieris macdunnoughi</name>
    <dbReference type="NCBI Taxonomy" id="345717"/>
    <lineage>
        <taxon>Eukaryota</taxon>
        <taxon>Metazoa</taxon>
        <taxon>Ecdysozoa</taxon>
        <taxon>Arthropoda</taxon>
        <taxon>Hexapoda</taxon>
        <taxon>Insecta</taxon>
        <taxon>Pterygota</taxon>
        <taxon>Neoptera</taxon>
        <taxon>Endopterygota</taxon>
        <taxon>Lepidoptera</taxon>
        <taxon>Glossata</taxon>
        <taxon>Ditrysia</taxon>
        <taxon>Papilionoidea</taxon>
        <taxon>Pieridae</taxon>
        <taxon>Pierinae</taxon>
        <taxon>Pieris</taxon>
    </lineage>
</organism>
<comment type="cofactor">
    <cofactor evidence="2">
        <name>Mg(2+)</name>
        <dbReference type="ChEBI" id="CHEBI:18420"/>
    </cofactor>
</comment>
<evidence type="ECO:0000259" key="7">
    <source>
        <dbReference type="PROSITE" id="PS51462"/>
    </source>
</evidence>
<dbReference type="InterPro" id="IPR045121">
    <property type="entry name" value="CoAse"/>
</dbReference>
<comment type="caution">
    <text evidence="8">The sequence shown here is derived from an EMBL/GenBank/DDBJ whole genome shotgun (WGS) entry which is preliminary data.</text>
</comment>
<reference evidence="8" key="1">
    <citation type="submission" date="2021-02" db="EMBL/GenBank/DDBJ databases">
        <authorList>
            <person name="Steward A R."/>
        </authorList>
    </citation>
    <scope>NUCLEOTIDE SEQUENCE</scope>
</reference>
<dbReference type="GO" id="GO:0046872">
    <property type="term" value="F:metal ion binding"/>
    <property type="evidence" value="ECO:0007669"/>
    <property type="project" value="UniProtKB-KW"/>
</dbReference>
<dbReference type="GO" id="GO:0010945">
    <property type="term" value="F:coenzyme A diphosphatase activity"/>
    <property type="evidence" value="ECO:0007669"/>
    <property type="project" value="InterPro"/>
</dbReference>
<dbReference type="EMBL" id="CAJOBZ010000026">
    <property type="protein sequence ID" value="CAF4878744.1"/>
    <property type="molecule type" value="Genomic_DNA"/>
</dbReference>
<evidence type="ECO:0000256" key="5">
    <source>
        <dbReference type="ARBA" id="ARBA00022842"/>
    </source>
</evidence>
<sequence length="217" mass="24888">MFSPQRLLTTSARERCIACLRGLPEFVFEDVSPKKKASVLVPMCVINNEVHLLYTMRSTNLSSHAGQVSFPGGKMDKDEDEIETALRETEEEIGVPPEAVEVWSTMSSVQGRDKNMLITPVVGLIKNFENQTLIPNVYEVEEIFTVPMSALCDRRNHAHLEFEKTILPVFLYEKHKIWGITGFITNFFLQCFLPTESYQCDFLRKKFEIHELLPSKL</sequence>
<dbReference type="Proteomes" id="UP000663880">
    <property type="component" value="Unassembled WGS sequence"/>
</dbReference>
<dbReference type="InterPro" id="IPR020084">
    <property type="entry name" value="NUDIX_hydrolase_CS"/>
</dbReference>
<evidence type="ECO:0000256" key="2">
    <source>
        <dbReference type="ARBA" id="ARBA00001946"/>
    </source>
</evidence>
<keyword evidence="3" id="KW-0479">Metal-binding</keyword>
<protein>
    <recommendedName>
        <fullName evidence="7">Nudix hydrolase domain-containing protein</fullName>
    </recommendedName>
</protein>
<evidence type="ECO:0000256" key="4">
    <source>
        <dbReference type="ARBA" id="ARBA00022801"/>
    </source>
</evidence>
<evidence type="ECO:0000313" key="9">
    <source>
        <dbReference type="Proteomes" id="UP000663880"/>
    </source>
</evidence>
<proteinExistence type="predicted"/>
<dbReference type="CDD" id="cd03426">
    <property type="entry name" value="NUDIX_CoAse_Nudt7"/>
    <property type="match status" value="1"/>
</dbReference>
<dbReference type="InterPro" id="IPR000086">
    <property type="entry name" value="NUDIX_hydrolase_dom"/>
</dbReference>
<dbReference type="OrthoDB" id="10262892at2759"/>
<keyword evidence="5" id="KW-0460">Magnesium</keyword>
<dbReference type="Gene3D" id="3.90.79.10">
    <property type="entry name" value="Nucleoside Triphosphate Pyrophosphohydrolase"/>
    <property type="match status" value="1"/>
</dbReference>
<dbReference type="Pfam" id="PF00293">
    <property type="entry name" value="NUDIX"/>
    <property type="match status" value="1"/>
</dbReference>
<evidence type="ECO:0000256" key="1">
    <source>
        <dbReference type="ARBA" id="ARBA00001936"/>
    </source>
</evidence>
<dbReference type="PROSITE" id="PS00893">
    <property type="entry name" value="NUDIX_BOX"/>
    <property type="match status" value="1"/>
</dbReference>
<feature type="domain" description="Nudix hydrolase" evidence="7">
    <location>
        <begin position="33"/>
        <end position="172"/>
    </location>
</feature>
<evidence type="ECO:0000256" key="6">
    <source>
        <dbReference type="ARBA" id="ARBA00023211"/>
    </source>
</evidence>
<keyword evidence="9" id="KW-1185">Reference proteome</keyword>
<comment type="cofactor">
    <cofactor evidence="1">
        <name>Mn(2+)</name>
        <dbReference type="ChEBI" id="CHEBI:29035"/>
    </cofactor>
</comment>
<dbReference type="SUPFAM" id="SSF55811">
    <property type="entry name" value="Nudix"/>
    <property type="match status" value="1"/>
</dbReference>
<dbReference type="PROSITE" id="PS51462">
    <property type="entry name" value="NUDIX"/>
    <property type="match status" value="1"/>
</dbReference>
<dbReference type="PANTHER" id="PTHR12992:SF11">
    <property type="entry name" value="MITOCHONDRIAL COENZYME A DIPHOSPHATASE NUDT8"/>
    <property type="match status" value="1"/>
</dbReference>
<keyword evidence="6" id="KW-0464">Manganese</keyword>
<keyword evidence="4" id="KW-0378">Hydrolase</keyword>
<evidence type="ECO:0000256" key="3">
    <source>
        <dbReference type="ARBA" id="ARBA00022723"/>
    </source>
</evidence>
<dbReference type="AlphaFoldDB" id="A0A821TRY1"/>
<dbReference type="PANTHER" id="PTHR12992">
    <property type="entry name" value="NUDIX HYDROLASE"/>
    <property type="match status" value="1"/>
</dbReference>
<name>A0A821TRY1_9NEOP</name>
<dbReference type="InterPro" id="IPR015797">
    <property type="entry name" value="NUDIX_hydrolase-like_dom_sf"/>
</dbReference>
<gene>
    <name evidence="8" type="ORF">PMACD_LOCUS9418</name>
</gene>